<comment type="caution">
    <text evidence="7">The sequence shown here is derived from an EMBL/GenBank/DDBJ whole genome shotgun (WGS) entry which is preliminary data.</text>
</comment>
<organism evidence="7 8">
    <name type="scientific">Alkalihalophilus pseudofirmus</name>
    <name type="common">Bacillus pseudofirmus</name>
    <dbReference type="NCBI Taxonomy" id="79885"/>
    <lineage>
        <taxon>Bacteria</taxon>
        <taxon>Bacillati</taxon>
        <taxon>Bacillota</taxon>
        <taxon>Bacilli</taxon>
        <taxon>Bacillales</taxon>
        <taxon>Bacillaceae</taxon>
        <taxon>Alkalihalophilus</taxon>
    </lineage>
</organism>
<dbReference type="NCBIfam" id="TIGR02872">
    <property type="entry name" value="spore_ytvI"/>
    <property type="match status" value="1"/>
</dbReference>
<feature type="transmembrane region" description="Helical" evidence="6">
    <location>
        <begin position="223"/>
        <end position="247"/>
    </location>
</feature>
<keyword evidence="5 6" id="KW-0472">Membrane</keyword>
<keyword evidence="4 6" id="KW-1133">Transmembrane helix</keyword>
<reference evidence="7" key="1">
    <citation type="submission" date="2023-10" db="EMBL/GenBank/DDBJ databases">
        <title>Screening of Alkalihalophilus pseudofirmusBZ-TG-HK211 and Its Alleviation of Salt Stress on Rapeseed Growth.</title>
        <authorList>
            <person name="Zhao B."/>
            <person name="Guo T."/>
        </authorList>
    </citation>
    <scope>NUCLEOTIDE SEQUENCE</scope>
    <source>
        <strain evidence="7">BZ-TG-HK211</strain>
    </source>
</reference>
<dbReference type="AlphaFoldDB" id="A0AAJ2KV81"/>
<dbReference type="Proteomes" id="UP001285636">
    <property type="component" value="Unassembled WGS sequence"/>
</dbReference>
<dbReference type="RefSeq" id="WP_323465974.1">
    <property type="nucleotide sequence ID" value="NZ_CP144224.1"/>
</dbReference>
<feature type="transmembrane region" description="Helical" evidence="6">
    <location>
        <begin position="168"/>
        <end position="189"/>
    </location>
</feature>
<dbReference type="GO" id="GO:0016020">
    <property type="term" value="C:membrane"/>
    <property type="evidence" value="ECO:0007669"/>
    <property type="project" value="UniProtKB-SubCell"/>
</dbReference>
<accession>A0AAJ2KV81</accession>
<feature type="transmembrane region" description="Helical" evidence="6">
    <location>
        <begin position="324"/>
        <end position="353"/>
    </location>
</feature>
<dbReference type="GO" id="GO:0055085">
    <property type="term" value="P:transmembrane transport"/>
    <property type="evidence" value="ECO:0007669"/>
    <property type="project" value="TreeGrafter"/>
</dbReference>
<comment type="similarity">
    <text evidence="2">Belongs to the autoinducer-2 exporter (AI-2E) (TC 2.A.86) family.</text>
</comment>
<evidence type="ECO:0000256" key="6">
    <source>
        <dbReference type="SAM" id="Phobius"/>
    </source>
</evidence>
<evidence type="ECO:0000256" key="1">
    <source>
        <dbReference type="ARBA" id="ARBA00004141"/>
    </source>
</evidence>
<protein>
    <submittedName>
        <fullName evidence="7">Sporulation integral membrane protein YtvI</fullName>
    </submittedName>
</protein>
<evidence type="ECO:0000256" key="3">
    <source>
        <dbReference type="ARBA" id="ARBA00022692"/>
    </source>
</evidence>
<dbReference type="EMBL" id="JAWJAY010000001">
    <property type="protein sequence ID" value="MDV2884468.1"/>
    <property type="molecule type" value="Genomic_DNA"/>
</dbReference>
<gene>
    <name evidence="7" type="primary">ytvI</name>
    <name evidence="7" type="ORF">RYX45_04700</name>
</gene>
<proteinExistence type="inferred from homology"/>
<evidence type="ECO:0000256" key="4">
    <source>
        <dbReference type="ARBA" id="ARBA00022989"/>
    </source>
</evidence>
<dbReference type="InterPro" id="IPR002549">
    <property type="entry name" value="AI-2E-like"/>
</dbReference>
<dbReference type="Pfam" id="PF01594">
    <property type="entry name" value="AI-2E_transport"/>
    <property type="match status" value="1"/>
</dbReference>
<dbReference type="InterPro" id="IPR014227">
    <property type="entry name" value="YtvI-like"/>
</dbReference>
<feature type="transmembrane region" description="Helical" evidence="6">
    <location>
        <begin position="7"/>
        <end position="27"/>
    </location>
</feature>
<evidence type="ECO:0000313" key="8">
    <source>
        <dbReference type="Proteomes" id="UP001285636"/>
    </source>
</evidence>
<keyword evidence="3 6" id="KW-0812">Transmembrane</keyword>
<comment type="subcellular location">
    <subcellularLocation>
        <location evidence="1">Membrane</location>
        <topology evidence="1">Multi-pass membrane protein</topology>
    </subcellularLocation>
</comment>
<feature type="transmembrane region" description="Helical" evidence="6">
    <location>
        <begin position="33"/>
        <end position="50"/>
    </location>
</feature>
<evidence type="ECO:0000256" key="5">
    <source>
        <dbReference type="ARBA" id="ARBA00023136"/>
    </source>
</evidence>
<evidence type="ECO:0000256" key="2">
    <source>
        <dbReference type="ARBA" id="ARBA00009773"/>
    </source>
</evidence>
<dbReference type="PANTHER" id="PTHR21716">
    <property type="entry name" value="TRANSMEMBRANE PROTEIN"/>
    <property type="match status" value="1"/>
</dbReference>
<feature type="transmembrane region" description="Helical" evidence="6">
    <location>
        <begin position="278"/>
        <end position="304"/>
    </location>
</feature>
<evidence type="ECO:0000313" key="7">
    <source>
        <dbReference type="EMBL" id="MDV2884468.1"/>
    </source>
</evidence>
<sequence>MTREHGLMILRTVIIAIAIIVFGWLLINFFSLTYPFWIAAAIAWFLQPWVRFMREKLKFSSGFASFFGLLGSIILVSSVITGAIFLIGYSLRNFFQQIPGWIETSSVSLQQFFNQVIFPFWQQILGIFDTFSYEEQEALRQSIVQLGSQVGSLLGQAGQTLVDRITHILMGVPTFLVAFVFIILSIYFMGKQWTFYREKTREALAPSFLLLIRDFGAAVRTRLFGFVKAQFILMMITGLIVLVGLSILRVEHVVTLAVVIGIAELLPYLGTGTILIPWFVYLFIVGDFSLAIGLTILYGIIVIVRQLIEPKILSSNLDLNPVAVLISLFVGLQLFGALGLLFGPVLLVFLMILNDIGVVRSITQFIKNGWAKET</sequence>
<dbReference type="PANTHER" id="PTHR21716:SF68">
    <property type="entry name" value="TRANSPORT PROTEIN YTVI-RELATED"/>
    <property type="match status" value="1"/>
</dbReference>
<feature type="transmembrane region" description="Helical" evidence="6">
    <location>
        <begin position="62"/>
        <end position="87"/>
    </location>
</feature>
<feature type="transmembrane region" description="Helical" evidence="6">
    <location>
        <begin position="253"/>
        <end position="271"/>
    </location>
</feature>
<name>A0AAJ2KV81_ALKPS</name>